<accession>A0ABT7JMB8</accession>
<evidence type="ECO:0000313" key="2">
    <source>
        <dbReference type="Proteomes" id="UP001302059"/>
    </source>
</evidence>
<evidence type="ECO:0000313" key="1">
    <source>
        <dbReference type="EMBL" id="MDL2345605.1"/>
    </source>
</evidence>
<dbReference type="Proteomes" id="UP001302059">
    <property type="component" value="Unassembled WGS sequence"/>
</dbReference>
<name>A0ABT7JMB8_9DEIO</name>
<protein>
    <submittedName>
        <fullName evidence="1">Uncharacterized protein</fullName>
    </submittedName>
</protein>
<comment type="caution">
    <text evidence="1">The sequence shown here is derived from an EMBL/GenBank/DDBJ whole genome shotgun (WGS) entry which is preliminary data.</text>
</comment>
<gene>
    <name evidence="1" type="ORF">QOL99_15820</name>
</gene>
<sequence length="90" mass="9558">ARAALIAQGETPQQRRVLTLLADSTPWAGGQGEGMRYTGLLDRLAPSGEPAAEMAIHRALWTLAERRVLAVSPHGEITACELPVTVEAKG</sequence>
<dbReference type="EMBL" id="JASNGB010000237">
    <property type="protein sequence ID" value="MDL2345605.1"/>
    <property type="molecule type" value="Genomic_DNA"/>
</dbReference>
<keyword evidence="2" id="KW-1185">Reference proteome</keyword>
<organism evidence="1 2">
    <name type="scientific">Deinococcus rhizophilus</name>
    <dbReference type="NCBI Taxonomy" id="3049544"/>
    <lineage>
        <taxon>Bacteria</taxon>
        <taxon>Thermotogati</taxon>
        <taxon>Deinococcota</taxon>
        <taxon>Deinococci</taxon>
        <taxon>Deinococcales</taxon>
        <taxon>Deinococcaceae</taxon>
        <taxon>Deinococcus</taxon>
    </lineage>
</organism>
<feature type="non-terminal residue" evidence="1">
    <location>
        <position position="1"/>
    </location>
</feature>
<proteinExistence type="predicted"/>
<reference evidence="1 2" key="1">
    <citation type="submission" date="2023-05" db="EMBL/GenBank/DDBJ databases">
        <authorList>
            <person name="Gao F."/>
        </authorList>
    </citation>
    <scope>NUCLEOTIDE SEQUENCE [LARGE SCALE GENOMIC DNA]</scope>
    <source>
        <strain evidence="1 2">MIMF12</strain>
    </source>
</reference>